<gene>
    <name evidence="4" type="ORF">REIFOR_00679</name>
</gene>
<sequence length="187" mass="21721">MVMSSSISPNIEYHEALGMMMWLMKHADYHGQWPLWSVDKDVLPALLHGQSKIYFDENRNPVGFATWAWLNEDAKQKLLNDEGDLQLSQWKGGNHLMFADFVAPWGHTKNILNDLRGNVFPRNRAFSLGRHKDGSIRKVYYWKGFEFKESITKEQHEIASLTGRNKKIQRVRPTKTSTRRIPPNGEP</sequence>
<evidence type="ECO:0000256" key="1">
    <source>
        <dbReference type="ARBA" id="ARBA00005686"/>
    </source>
</evidence>
<keyword evidence="5" id="KW-1185">Reference proteome</keyword>
<accession>A0A2K8KLW0</accession>
<comment type="subcellular location">
    <subcellularLocation>
        <location evidence="2">Cytoplasm</location>
    </subcellularLocation>
</comment>
<dbReference type="KEGG" id="rfo:REIFOR_00679"/>
<proteinExistence type="inferred from homology"/>
<evidence type="ECO:0000256" key="3">
    <source>
        <dbReference type="SAM" id="MobiDB-lite"/>
    </source>
</evidence>
<evidence type="ECO:0000256" key="2">
    <source>
        <dbReference type="RuleBase" id="RU368102"/>
    </source>
</evidence>
<comment type="function">
    <text evidence="2">Involved in fatty acylation of protoxin at internal lysine residues, thereby converting it to the active toxin.</text>
</comment>
<evidence type="ECO:0000313" key="4">
    <source>
        <dbReference type="EMBL" id="ATX75847.1"/>
    </source>
</evidence>
<organism evidence="4 5">
    <name type="scientific">Reinekea forsetii</name>
    <dbReference type="NCBI Taxonomy" id="1336806"/>
    <lineage>
        <taxon>Bacteria</taxon>
        <taxon>Pseudomonadati</taxon>
        <taxon>Pseudomonadota</taxon>
        <taxon>Gammaproteobacteria</taxon>
        <taxon>Oceanospirillales</taxon>
        <taxon>Saccharospirillaceae</taxon>
        <taxon>Reinekea</taxon>
    </lineage>
</organism>
<dbReference type="AlphaFoldDB" id="A0A2K8KLW0"/>
<comment type="similarity">
    <text evidence="1 2">Belongs to the RTX toxin acyltransferase family.</text>
</comment>
<dbReference type="Pfam" id="PF02794">
    <property type="entry name" value="HlyC"/>
    <property type="match status" value="1"/>
</dbReference>
<keyword evidence="2 4" id="KW-0808">Transferase</keyword>
<name>A0A2K8KLW0_9GAMM</name>
<dbReference type="Proteomes" id="UP000229757">
    <property type="component" value="Chromosome"/>
</dbReference>
<keyword evidence="2 4" id="KW-0012">Acyltransferase</keyword>
<feature type="region of interest" description="Disordered" evidence="3">
    <location>
        <begin position="162"/>
        <end position="187"/>
    </location>
</feature>
<keyword evidence="2" id="KW-0204">Cytolysis</keyword>
<dbReference type="EC" id="2.3.1.-" evidence="2"/>
<feature type="compositionally biased region" description="Basic residues" evidence="3">
    <location>
        <begin position="164"/>
        <end position="173"/>
    </location>
</feature>
<dbReference type="InterPro" id="IPR003996">
    <property type="entry name" value="RTX_toxin-activating_protC_bac"/>
</dbReference>
<reference evidence="4 5" key="1">
    <citation type="journal article" date="2017" name="Environ. Microbiol.">
        <title>Genomic and physiological analyses of 'Reinekea forsetii' reveal a versatile opportunistic lifestyle during spring algae blooms.</title>
        <authorList>
            <person name="Avci B."/>
            <person name="Hahnke R.L."/>
            <person name="Chafee M."/>
            <person name="Fischer T."/>
            <person name="Gruber-Vodicka H."/>
            <person name="Tegetmeyer H.E."/>
            <person name="Harder J."/>
            <person name="Fuchs B.M."/>
            <person name="Amann R.I."/>
            <person name="Teeling H."/>
        </authorList>
    </citation>
    <scope>NUCLEOTIDE SEQUENCE [LARGE SCALE GENOMIC DNA]</scope>
    <source>
        <strain evidence="4 5">Hel1_31_D35</strain>
    </source>
</reference>
<evidence type="ECO:0000313" key="5">
    <source>
        <dbReference type="Proteomes" id="UP000229757"/>
    </source>
</evidence>
<protein>
    <recommendedName>
        <fullName evidence="2">RTX toxin-activating lysine-acyltransferase</fullName>
        <ecNumber evidence="2">2.3.1.-</ecNumber>
    </recommendedName>
</protein>
<dbReference type="GO" id="GO:0031640">
    <property type="term" value="P:killing of cells of another organism"/>
    <property type="evidence" value="ECO:0007669"/>
    <property type="project" value="UniProtKB-KW"/>
</dbReference>
<dbReference type="GO" id="GO:0009404">
    <property type="term" value="P:toxin metabolic process"/>
    <property type="evidence" value="ECO:0007669"/>
    <property type="project" value="UniProtKB-UniRule"/>
</dbReference>
<dbReference type="EMBL" id="CP011797">
    <property type="protein sequence ID" value="ATX75847.1"/>
    <property type="molecule type" value="Genomic_DNA"/>
</dbReference>
<dbReference type="PRINTS" id="PR01489">
    <property type="entry name" value="RTXTOXINC"/>
</dbReference>
<keyword evidence="2" id="KW-0963">Cytoplasm</keyword>
<dbReference type="GO" id="GO:0016746">
    <property type="term" value="F:acyltransferase activity"/>
    <property type="evidence" value="ECO:0007669"/>
    <property type="project" value="UniProtKB-UniRule"/>
</dbReference>
<dbReference type="GO" id="GO:0005737">
    <property type="term" value="C:cytoplasm"/>
    <property type="evidence" value="ECO:0007669"/>
    <property type="project" value="UniProtKB-SubCell"/>
</dbReference>